<dbReference type="PANTHER" id="PTHR43778">
    <property type="entry name" value="PYRUVATE CARBOXYLASE"/>
    <property type="match status" value="1"/>
</dbReference>
<dbReference type="RefSeq" id="WP_338448821.1">
    <property type="nucleotide sequence ID" value="NZ_CP137640.1"/>
</dbReference>
<gene>
    <name evidence="2" type="ORF">R4Z09_21755</name>
</gene>
<dbReference type="PANTHER" id="PTHR43778:SF2">
    <property type="entry name" value="PYRUVATE CARBOXYLASE, MITOCHONDRIAL"/>
    <property type="match status" value="1"/>
</dbReference>
<dbReference type="InterPro" id="IPR013785">
    <property type="entry name" value="Aldolase_TIM"/>
</dbReference>
<dbReference type="PROSITE" id="PS50991">
    <property type="entry name" value="PYR_CT"/>
    <property type="match status" value="1"/>
</dbReference>
<dbReference type="Pfam" id="PF00682">
    <property type="entry name" value="HMGL-like"/>
    <property type="match status" value="1"/>
</dbReference>
<protein>
    <recommendedName>
        <fullName evidence="1">Pyruvate carboxyltransferase domain-containing protein</fullName>
    </recommendedName>
</protein>
<proteinExistence type="predicted"/>
<accession>A0ABZ2C8F1</accession>
<dbReference type="InterPro" id="IPR055268">
    <property type="entry name" value="PCB-like"/>
</dbReference>
<keyword evidence="3" id="KW-1185">Reference proteome</keyword>
<dbReference type="Pfam" id="PF02436">
    <property type="entry name" value="PYC_OADA"/>
    <property type="match status" value="1"/>
</dbReference>
<dbReference type="SUPFAM" id="SSF89000">
    <property type="entry name" value="post-HMGL domain-like"/>
    <property type="match status" value="1"/>
</dbReference>
<dbReference type="InterPro" id="IPR000891">
    <property type="entry name" value="PYR_CT"/>
</dbReference>
<name>A0ABZ2C8F1_9BACI</name>
<dbReference type="Proteomes" id="UP001357223">
    <property type="component" value="Chromosome"/>
</dbReference>
<feature type="domain" description="Pyruvate carboxyltransferase" evidence="1">
    <location>
        <begin position="5"/>
        <end position="272"/>
    </location>
</feature>
<sequence>MTKKLQIVDTTLRDGTQSLWAAESRTGMIEAVAEDLDQAGFAVVEVPLMPINFKKIIRELKEDPWAMAKMIVEKMPNAKKAYMGCPTIFPFELYAAPVSVSKLFYEKIIGMGALNRVQTMANIYGNLGSDHPWFMPHLRKLGVETAHGISFSISPRHTDEYYAEKTKEVAANQPDIIYLKDQGGLLTVERLQTLLPIIIENSNGIPVELHSHCTTGLADAVYAEALKMGVSTLHTGIPPLANGSGQPSLFTTLESAKYLGYSADHLDMERINRVSERLMHVAKVEKLPIGEPLEYDYSQYVHQVPGGVISNLRHQLKTLKLENRVEEVLEEVVKVREELGYPVMITPYSQFIVTQSAINIATGERYKVVIDELIQYAAGVFNEDSGYKWMDQNLKDKFLSLPRAKEISLNNYAEDIPLRKVKEQFGSALMSDEELLMRFIMKGTADIEEMRKAGAPRKYFSASTPLEQLLNNLSKQPSIKHVQIQGHQGTLVLSNK</sequence>
<evidence type="ECO:0000313" key="3">
    <source>
        <dbReference type="Proteomes" id="UP001357223"/>
    </source>
</evidence>
<organism evidence="2 3">
    <name type="scientific">Niallia oryzisoli</name>
    <dbReference type="NCBI Taxonomy" id="1737571"/>
    <lineage>
        <taxon>Bacteria</taxon>
        <taxon>Bacillati</taxon>
        <taxon>Bacillota</taxon>
        <taxon>Bacilli</taxon>
        <taxon>Bacillales</taxon>
        <taxon>Bacillaceae</taxon>
        <taxon>Niallia</taxon>
    </lineage>
</organism>
<dbReference type="SUPFAM" id="SSF51569">
    <property type="entry name" value="Aldolase"/>
    <property type="match status" value="1"/>
</dbReference>
<dbReference type="Gene3D" id="3.20.20.70">
    <property type="entry name" value="Aldolase class I"/>
    <property type="match status" value="1"/>
</dbReference>
<evidence type="ECO:0000259" key="1">
    <source>
        <dbReference type="PROSITE" id="PS50991"/>
    </source>
</evidence>
<dbReference type="InterPro" id="IPR003379">
    <property type="entry name" value="Carboxylase_cons_dom"/>
</dbReference>
<reference evidence="2 3" key="1">
    <citation type="submission" date="2023-10" db="EMBL/GenBank/DDBJ databases">
        <title>Niallia locisalis sp.nov. isolated from a salt pond sample.</title>
        <authorList>
            <person name="Li X.-J."/>
            <person name="Dong L."/>
        </authorList>
    </citation>
    <scope>NUCLEOTIDE SEQUENCE [LARGE SCALE GENOMIC DNA]</scope>
    <source>
        <strain evidence="2 3">DSM 29761</strain>
    </source>
</reference>
<evidence type="ECO:0000313" key="2">
    <source>
        <dbReference type="EMBL" id="WVX79890.1"/>
    </source>
</evidence>
<dbReference type="EMBL" id="CP137640">
    <property type="protein sequence ID" value="WVX79890.1"/>
    <property type="molecule type" value="Genomic_DNA"/>
</dbReference>